<dbReference type="EMBL" id="VSRR010006515">
    <property type="protein sequence ID" value="MPC44980.1"/>
    <property type="molecule type" value="Genomic_DNA"/>
</dbReference>
<evidence type="ECO:0000313" key="2">
    <source>
        <dbReference type="EMBL" id="MPC44980.1"/>
    </source>
</evidence>
<reference evidence="2 3" key="1">
    <citation type="submission" date="2019-05" db="EMBL/GenBank/DDBJ databases">
        <title>Another draft genome of Portunus trituberculatus and its Hox gene families provides insights of decapod evolution.</title>
        <authorList>
            <person name="Jeong J.-H."/>
            <person name="Song I."/>
            <person name="Kim S."/>
            <person name="Choi T."/>
            <person name="Kim D."/>
            <person name="Ryu S."/>
            <person name="Kim W."/>
        </authorList>
    </citation>
    <scope>NUCLEOTIDE SEQUENCE [LARGE SCALE GENOMIC DNA]</scope>
    <source>
        <tissue evidence="2">Muscle</tissue>
    </source>
</reference>
<evidence type="ECO:0000313" key="3">
    <source>
        <dbReference type="Proteomes" id="UP000324222"/>
    </source>
</evidence>
<accession>A0A5B7FBE3</accession>
<feature type="compositionally biased region" description="Gly residues" evidence="1">
    <location>
        <begin position="48"/>
        <end position="77"/>
    </location>
</feature>
<gene>
    <name evidence="2" type="ORF">E2C01_038662</name>
</gene>
<protein>
    <submittedName>
        <fullName evidence="2">Uncharacterized protein</fullName>
    </submittedName>
</protein>
<name>A0A5B7FBE3_PORTR</name>
<dbReference type="AlphaFoldDB" id="A0A5B7FBE3"/>
<proteinExistence type="predicted"/>
<sequence length="217" mass="21884">MLEPGLADHSFASLLVEPTATTMLAGDTAASVRNSGKKGEGDQLNGSDGSGGSNRCGVVGGRHGGGGGGSGGGGGGLELQQQASGTAPPPPLLPATTTNGDKCEGSATPYTLPHGAYSLPSNHNIFSTSIYTPGLAPHPPPEPRDMFAAPFSALTFPFQSSGGREGGRGAVDFKLAIIPSLIVRRLPPAPPSSLLGLKQGEPGSLFKSRTSFFCPIY</sequence>
<keyword evidence="3" id="KW-1185">Reference proteome</keyword>
<dbReference type="Proteomes" id="UP000324222">
    <property type="component" value="Unassembled WGS sequence"/>
</dbReference>
<evidence type="ECO:0000256" key="1">
    <source>
        <dbReference type="SAM" id="MobiDB-lite"/>
    </source>
</evidence>
<comment type="caution">
    <text evidence="2">The sequence shown here is derived from an EMBL/GenBank/DDBJ whole genome shotgun (WGS) entry which is preliminary data.</text>
</comment>
<organism evidence="2 3">
    <name type="scientific">Portunus trituberculatus</name>
    <name type="common">Swimming crab</name>
    <name type="synonym">Neptunus trituberculatus</name>
    <dbReference type="NCBI Taxonomy" id="210409"/>
    <lineage>
        <taxon>Eukaryota</taxon>
        <taxon>Metazoa</taxon>
        <taxon>Ecdysozoa</taxon>
        <taxon>Arthropoda</taxon>
        <taxon>Crustacea</taxon>
        <taxon>Multicrustacea</taxon>
        <taxon>Malacostraca</taxon>
        <taxon>Eumalacostraca</taxon>
        <taxon>Eucarida</taxon>
        <taxon>Decapoda</taxon>
        <taxon>Pleocyemata</taxon>
        <taxon>Brachyura</taxon>
        <taxon>Eubrachyura</taxon>
        <taxon>Portunoidea</taxon>
        <taxon>Portunidae</taxon>
        <taxon>Portuninae</taxon>
        <taxon>Portunus</taxon>
    </lineage>
</organism>
<feature type="region of interest" description="Disordered" evidence="1">
    <location>
        <begin position="30"/>
        <end position="107"/>
    </location>
</feature>